<name>A0ABQ9U2C2_SAGOE</name>
<reference evidence="1 2" key="1">
    <citation type="submission" date="2023-05" db="EMBL/GenBank/DDBJ databases">
        <title>B98-5 Cell Line De Novo Hybrid Assembly: An Optical Mapping Approach.</title>
        <authorList>
            <person name="Kananen K."/>
            <person name="Auerbach J.A."/>
            <person name="Kautto E."/>
            <person name="Blachly J.S."/>
        </authorList>
    </citation>
    <scope>NUCLEOTIDE SEQUENCE [LARGE SCALE GENOMIC DNA]</scope>
    <source>
        <strain evidence="1">B95-8</strain>
        <tissue evidence="1">Cell line</tissue>
    </source>
</reference>
<evidence type="ECO:0000313" key="1">
    <source>
        <dbReference type="EMBL" id="KAK2091214.1"/>
    </source>
</evidence>
<gene>
    <name evidence="1" type="ORF">P7K49_030498</name>
</gene>
<evidence type="ECO:0000313" key="2">
    <source>
        <dbReference type="Proteomes" id="UP001266305"/>
    </source>
</evidence>
<dbReference type="EMBL" id="JASSZA010000016">
    <property type="protein sequence ID" value="KAK2091214.1"/>
    <property type="molecule type" value="Genomic_DNA"/>
</dbReference>
<dbReference type="PANTHER" id="PTHR15949">
    <property type="entry name" value="TESTIS-EXPRESSED PROTEIN 264"/>
    <property type="match status" value="1"/>
</dbReference>
<accession>A0ABQ9U2C2</accession>
<keyword evidence="2" id="KW-1185">Reference proteome</keyword>
<sequence>MEDQGPQVTVGRTRLVLPPGVWKQALEEAGAPCVGCCEEGELHREGRAVWQGHSFLFILCLPCSSVLPDGFEMKATARMEDAVSMATELSTARQLQNGALWRRQMHRAAAELPPACQRGGWQSSGMSARAGDGGLRIGGTGLLISVDQSALSRERKLCAHPRLEIYQQDQIHFMCPLAQQGDFYVPEVKETEQKWRGLAEAVDAQVDGTDMWIYIDMDSHTLPPGNTDIKTLPGFLPDAAGVPLETKITDSSVLMGGG</sequence>
<dbReference type="PANTHER" id="PTHR15949:SF3">
    <property type="entry name" value="TESTIS-EXPRESSED PROTEIN 264"/>
    <property type="match status" value="1"/>
</dbReference>
<dbReference type="Proteomes" id="UP001266305">
    <property type="component" value="Unassembled WGS sequence"/>
</dbReference>
<proteinExistence type="predicted"/>
<comment type="caution">
    <text evidence="1">The sequence shown here is derived from an EMBL/GenBank/DDBJ whole genome shotgun (WGS) entry which is preliminary data.</text>
</comment>
<protein>
    <submittedName>
        <fullName evidence="1">Uncharacterized protein</fullName>
    </submittedName>
</protein>
<organism evidence="1 2">
    <name type="scientific">Saguinus oedipus</name>
    <name type="common">Cotton-top tamarin</name>
    <name type="synonym">Oedipomidas oedipus</name>
    <dbReference type="NCBI Taxonomy" id="9490"/>
    <lineage>
        <taxon>Eukaryota</taxon>
        <taxon>Metazoa</taxon>
        <taxon>Chordata</taxon>
        <taxon>Craniata</taxon>
        <taxon>Vertebrata</taxon>
        <taxon>Euteleostomi</taxon>
        <taxon>Mammalia</taxon>
        <taxon>Eutheria</taxon>
        <taxon>Euarchontoglires</taxon>
        <taxon>Primates</taxon>
        <taxon>Haplorrhini</taxon>
        <taxon>Platyrrhini</taxon>
        <taxon>Cebidae</taxon>
        <taxon>Callitrichinae</taxon>
        <taxon>Saguinus</taxon>
    </lineage>
</organism>